<keyword evidence="1" id="KW-0812">Transmembrane</keyword>
<dbReference type="HOGENOM" id="CLU_2699522_0_0_11"/>
<dbReference type="Proteomes" id="UP000001219">
    <property type="component" value="Chromosome"/>
</dbReference>
<reference evidence="2 3" key="2">
    <citation type="journal article" date="2010" name="Stand. Genomic Sci.">
        <title>Complete genome sequence of Gordonia bronchialis type strain (3410).</title>
        <authorList>
            <person name="Ivanova N."/>
            <person name="Sikorski J."/>
            <person name="Jando M."/>
            <person name="Lapidus A."/>
            <person name="Nolan M."/>
            <person name="Lucas S."/>
            <person name="Del Rio T.G."/>
            <person name="Tice H."/>
            <person name="Copeland A."/>
            <person name="Cheng J.F."/>
            <person name="Chen F."/>
            <person name="Bruce D."/>
            <person name="Goodwin L."/>
            <person name="Pitluck S."/>
            <person name="Mavromatis K."/>
            <person name="Ovchinnikova G."/>
            <person name="Pati A."/>
            <person name="Chen A."/>
            <person name="Palaniappan K."/>
            <person name="Land M."/>
            <person name="Hauser L."/>
            <person name="Chang Y.J."/>
            <person name="Jeffries C.D."/>
            <person name="Chain P."/>
            <person name="Saunders E."/>
            <person name="Han C."/>
            <person name="Detter J.C."/>
            <person name="Brettin T."/>
            <person name="Rohde M."/>
            <person name="Goker M."/>
            <person name="Bristow J."/>
            <person name="Eisen J.A."/>
            <person name="Markowitz V."/>
            <person name="Hugenholtz P."/>
            <person name="Klenk H.P."/>
            <person name="Kyrpides N.C."/>
        </authorList>
    </citation>
    <scope>NUCLEOTIDE SEQUENCE [LARGE SCALE GENOMIC DNA]</scope>
    <source>
        <strain evidence="3">ATCC 25592 / DSM 43247 / BCRC 13721 / JCM 3198 / KCTC 3076 / NBRC 16047 / NCTC 10667</strain>
    </source>
</reference>
<evidence type="ECO:0000313" key="3">
    <source>
        <dbReference type="Proteomes" id="UP000001219"/>
    </source>
</evidence>
<evidence type="ECO:0000256" key="1">
    <source>
        <dbReference type="SAM" id="Phobius"/>
    </source>
</evidence>
<name>D0LB26_GORB4</name>
<evidence type="ECO:0000313" key="2">
    <source>
        <dbReference type="EMBL" id="ACY22319.1"/>
    </source>
</evidence>
<dbReference type="OrthoDB" id="4380914at2"/>
<keyword evidence="1" id="KW-1133">Transmembrane helix</keyword>
<dbReference type="KEGG" id="gbr:Gbro_3113"/>
<dbReference type="AlphaFoldDB" id="D0LB26"/>
<keyword evidence="3" id="KW-1185">Reference proteome</keyword>
<proteinExistence type="predicted"/>
<protein>
    <submittedName>
        <fullName evidence="2">Uncharacterized protein</fullName>
    </submittedName>
</protein>
<feature type="transmembrane region" description="Helical" evidence="1">
    <location>
        <begin position="6"/>
        <end position="25"/>
    </location>
</feature>
<keyword evidence="1" id="KW-0472">Membrane</keyword>
<gene>
    <name evidence="2" type="ordered locus">Gbro_3113</name>
</gene>
<reference evidence="3" key="1">
    <citation type="submission" date="2009-10" db="EMBL/GenBank/DDBJ databases">
        <title>The complete chromosome of Gordonia bronchialis DSM 43247.</title>
        <authorList>
            <consortium name="US DOE Joint Genome Institute (JGI-PGF)"/>
            <person name="Lucas S."/>
            <person name="Copeland A."/>
            <person name="Lapidus A."/>
            <person name="Glavina del Rio T."/>
            <person name="Dalin E."/>
            <person name="Tice H."/>
            <person name="Bruce D."/>
            <person name="Goodwin L."/>
            <person name="Pitluck S."/>
            <person name="Kyrpides N."/>
            <person name="Mavromatis K."/>
            <person name="Ivanova N."/>
            <person name="Ovchinnikova G."/>
            <person name="Saunders E."/>
            <person name="Brettin T."/>
            <person name="Detter J.C."/>
            <person name="Han C."/>
            <person name="Larimer F."/>
            <person name="Land M."/>
            <person name="Hauser L."/>
            <person name="Markowitz V."/>
            <person name="Cheng J.-F."/>
            <person name="Hugenholtz P."/>
            <person name="Woyke T."/>
            <person name="Wu D."/>
            <person name="Jando M."/>
            <person name="Schneider S."/>
            <person name="Goeker M."/>
            <person name="Klenk H.-P."/>
            <person name="Eisen J.A."/>
        </authorList>
    </citation>
    <scope>NUCLEOTIDE SEQUENCE [LARGE SCALE GENOMIC DNA]</scope>
    <source>
        <strain evidence="3">ATCC 25592 / DSM 43247 / BCRC 13721 / JCM 3198 / KCTC 3076 / NBRC 16047 / NCTC 10667</strain>
    </source>
</reference>
<dbReference type="RefSeq" id="WP_012834835.1">
    <property type="nucleotide sequence ID" value="NC_013441.1"/>
</dbReference>
<dbReference type="STRING" id="526226.Gbro_3113"/>
<organism evidence="2 3">
    <name type="scientific">Gordonia bronchialis (strain ATCC 25592 / DSM 43247 / BCRC 13721 / JCM 3198 / KCTC 3076 / NBRC 16047 / NCTC 10667)</name>
    <name type="common">Rhodococcus bronchialis</name>
    <dbReference type="NCBI Taxonomy" id="526226"/>
    <lineage>
        <taxon>Bacteria</taxon>
        <taxon>Bacillati</taxon>
        <taxon>Actinomycetota</taxon>
        <taxon>Actinomycetes</taxon>
        <taxon>Mycobacteriales</taxon>
        <taxon>Gordoniaceae</taxon>
        <taxon>Gordonia</taxon>
    </lineage>
</organism>
<sequence length="77" mass="8605">MTALAIILILLIGLPIIVPMSILVYRTHRKIGDPMPVPLGFLVDWVSRAQARPYGPDTDRIVDELTVLTRRDQQPSA</sequence>
<accession>D0LB26</accession>
<dbReference type="EMBL" id="CP001802">
    <property type="protein sequence ID" value="ACY22319.1"/>
    <property type="molecule type" value="Genomic_DNA"/>
</dbReference>